<accession>A0A0K2TEE3</accession>
<dbReference type="AlphaFoldDB" id="A0A0K2TEE3"/>
<evidence type="ECO:0000313" key="1">
    <source>
        <dbReference type="EMBL" id="CDW24379.1"/>
    </source>
</evidence>
<dbReference type="EMBL" id="HACA01007018">
    <property type="protein sequence ID" value="CDW24379.1"/>
    <property type="molecule type" value="Transcribed_RNA"/>
</dbReference>
<reference evidence="1" key="1">
    <citation type="submission" date="2014-05" db="EMBL/GenBank/DDBJ databases">
        <authorList>
            <person name="Chronopoulou M."/>
        </authorList>
    </citation>
    <scope>NUCLEOTIDE SEQUENCE</scope>
    <source>
        <tissue evidence="1">Whole organism</tissue>
    </source>
</reference>
<organism evidence="1">
    <name type="scientific">Lepeophtheirus salmonis</name>
    <name type="common">Salmon louse</name>
    <name type="synonym">Caligus salmonis</name>
    <dbReference type="NCBI Taxonomy" id="72036"/>
    <lineage>
        <taxon>Eukaryota</taxon>
        <taxon>Metazoa</taxon>
        <taxon>Ecdysozoa</taxon>
        <taxon>Arthropoda</taxon>
        <taxon>Crustacea</taxon>
        <taxon>Multicrustacea</taxon>
        <taxon>Hexanauplia</taxon>
        <taxon>Copepoda</taxon>
        <taxon>Siphonostomatoida</taxon>
        <taxon>Caligidae</taxon>
        <taxon>Lepeophtheirus</taxon>
    </lineage>
</organism>
<name>A0A0K2TEE3_LEPSM</name>
<sequence>MPYNFPPVYSQTLALK</sequence>
<proteinExistence type="predicted"/>
<protein>
    <submittedName>
        <fullName evidence="1">Uncharacterized protein</fullName>
    </submittedName>
</protein>